<dbReference type="InterPro" id="IPR025534">
    <property type="entry name" value="DUF4420"/>
</dbReference>
<reference evidence="2" key="1">
    <citation type="submission" date="2017-06" db="EMBL/GenBank/DDBJ databases">
        <authorList>
            <person name="Varghese N."/>
            <person name="Submissions S."/>
        </authorList>
    </citation>
    <scope>NUCLEOTIDE SEQUENCE [LARGE SCALE GENOMIC DNA]</scope>
    <source>
        <strain evidence="2">DSM 27993</strain>
    </source>
</reference>
<evidence type="ECO:0000313" key="2">
    <source>
        <dbReference type="Proteomes" id="UP000198412"/>
    </source>
</evidence>
<dbReference type="RefSeq" id="WP_089378180.1">
    <property type="nucleotide sequence ID" value="NZ_FZNX01000003.1"/>
</dbReference>
<accession>A0A238XJE9</accession>
<protein>
    <submittedName>
        <fullName evidence="1">Putative PD-(D/E)XK family member</fullName>
    </submittedName>
</protein>
<dbReference type="Proteomes" id="UP000198412">
    <property type="component" value="Unassembled WGS sequence"/>
</dbReference>
<gene>
    <name evidence="1" type="ORF">SAMN04488111_1863</name>
</gene>
<dbReference type="EMBL" id="FZNX01000003">
    <property type="protein sequence ID" value="SNR58822.1"/>
    <property type="molecule type" value="Genomic_DNA"/>
</dbReference>
<sequence>MVDLKSIWELHKPSQEHIVIKTKIDDVPQFKCYAATNHLVGNHLYLMELARHTVIPEFKNSSFKGVRIEVFQYEDSQELNIYLIDSELKDIFSLFIENIIEDIKDCSTENEAVLITSNIIQKWKRLFDKINFNGLSLEQQKGLLGELLFFDELLNNNLELEYVLSCWTGPDFEDKDFNLNDLGVEVKFSTAKTSKIKITSERQLDVTNFNNLYLSVYQAEVVKENGVSLNSIIENLRKKISVNSSALKFFNERLMLVGYFEEDIEFYNTRYGLRTWFNYEVTPDFPKLTIDNLPKGLYNASYYIEQSAIENFVLSFDAIINNLKL</sequence>
<evidence type="ECO:0000313" key="1">
    <source>
        <dbReference type="EMBL" id="SNR58822.1"/>
    </source>
</evidence>
<dbReference type="Pfam" id="PF14390">
    <property type="entry name" value="DUF4420"/>
    <property type="match status" value="1"/>
</dbReference>
<dbReference type="AlphaFoldDB" id="A0A238XJE9"/>
<dbReference type="OrthoDB" id="2808696at2"/>
<name>A0A238XJE9_9FLAO</name>
<organism evidence="1 2">
    <name type="scientific">Lutibacter flavus</name>
    <dbReference type="NCBI Taxonomy" id="691689"/>
    <lineage>
        <taxon>Bacteria</taxon>
        <taxon>Pseudomonadati</taxon>
        <taxon>Bacteroidota</taxon>
        <taxon>Flavobacteriia</taxon>
        <taxon>Flavobacteriales</taxon>
        <taxon>Flavobacteriaceae</taxon>
        <taxon>Lutibacter</taxon>
    </lineage>
</organism>
<keyword evidence="2" id="KW-1185">Reference proteome</keyword>
<proteinExistence type="predicted"/>